<dbReference type="EMBL" id="JBBEGM010000002">
    <property type="protein sequence ID" value="MEJ2861179.1"/>
    <property type="molecule type" value="Genomic_DNA"/>
</dbReference>
<keyword evidence="1" id="KW-0812">Transmembrane</keyword>
<keyword evidence="1" id="KW-1133">Transmembrane helix</keyword>
<feature type="transmembrane region" description="Helical" evidence="1">
    <location>
        <begin position="6"/>
        <end position="26"/>
    </location>
</feature>
<protein>
    <submittedName>
        <fullName evidence="2">Uncharacterized protein</fullName>
    </submittedName>
</protein>
<sequence>MTTSWILLIVCVGLGVGFYALGVWVLRRGQGLRGALLDRRLLGLLVGSLVFGVFAYVVNQSTAQTTLYEVAVETGGVPVTQPFAMTVEHPGAEHTILVDLDAPSQVAGAAEFEIRVVDATGRVLAEGPRSTPWECRGDSACAFGGYYEYVTPGVGGALTVTITVLTPGIDVLHVAVFDEDKTDGERMPGY</sequence>
<name>A0ABU8M2W9_9PSEU</name>
<reference evidence="2 3" key="1">
    <citation type="submission" date="2024-03" db="EMBL/GenBank/DDBJ databases">
        <title>Actinomycetospora sp. OC33-EN07, a novel actinomycete isolated from wild orchid (Aerides multiflora).</title>
        <authorList>
            <person name="Suriyachadkun C."/>
        </authorList>
    </citation>
    <scope>NUCLEOTIDE SEQUENCE [LARGE SCALE GENOMIC DNA]</scope>
    <source>
        <strain evidence="2 3">OC33-EN07</strain>
    </source>
</reference>
<accession>A0ABU8M2W9</accession>
<dbReference type="Proteomes" id="UP001369736">
    <property type="component" value="Unassembled WGS sequence"/>
</dbReference>
<keyword evidence="1" id="KW-0472">Membrane</keyword>
<evidence type="ECO:0000313" key="3">
    <source>
        <dbReference type="Proteomes" id="UP001369736"/>
    </source>
</evidence>
<gene>
    <name evidence="2" type="ORF">WCD58_08430</name>
</gene>
<comment type="caution">
    <text evidence="2">The sequence shown here is derived from an EMBL/GenBank/DDBJ whole genome shotgun (WGS) entry which is preliminary data.</text>
</comment>
<evidence type="ECO:0000313" key="2">
    <source>
        <dbReference type="EMBL" id="MEJ2861179.1"/>
    </source>
</evidence>
<organism evidence="2 3">
    <name type="scientific">Actinomycetospora flava</name>
    <dbReference type="NCBI Taxonomy" id="3129232"/>
    <lineage>
        <taxon>Bacteria</taxon>
        <taxon>Bacillati</taxon>
        <taxon>Actinomycetota</taxon>
        <taxon>Actinomycetes</taxon>
        <taxon>Pseudonocardiales</taxon>
        <taxon>Pseudonocardiaceae</taxon>
        <taxon>Actinomycetospora</taxon>
    </lineage>
</organism>
<dbReference type="RefSeq" id="WP_337701553.1">
    <property type="nucleotide sequence ID" value="NZ_JBBEGM010000002.1"/>
</dbReference>
<proteinExistence type="predicted"/>
<keyword evidence="3" id="KW-1185">Reference proteome</keyword>
<evidence type="ECO:0000256" key="1">
    <source>
        <dbReference type="SAM" id="Phobius"/>
    </source>
</evidence>
<feature type="transmembrane region" description="Helical" evidence="1">
    <location>
        <begin position="41"/>
        <end position="58"/>
    </location>
</feature>